<reference evidence="1" key="1">
    <citation type="submission" date="2021-02" db="EMBL/GenBank/DDBJ databases">
        <authorList>
            <person name="Dougan E. K."/>
            <person name="Rhodes N."/>
            <person name="Thang M."/>
            <person name="Chan C."/>
        </authorList>
    </citation>
    <scope>NUCLEOTIDE SEQUENCE</scope>
</reference>
<evidence type="ECO:0000313" key="1">
    <source>
        <dbReference type="EMBL" id="CAE8621374.1"/>
    </source>
</evidence>
<dbReference type="OrthoDB" id="417915at2759"/>
<sequence length="181" mass="20578">MGGAPSRAYQDGEYVMIDMSRSMKFDASIRFGKVIACCAGIERHSWEYTVLIDDDDVECVPEQHLRILEADPYLSALPWLTPSCREVAVWVETHQKKKFVAELLTRDKDGLFEVMFVSDGSILEKIQAEHLSKPDLREALRTGSPNTVAPDPKWLLDRKVQAGIDVFWPIQLRMKAALEQL</sequence>
<protein>
    <submittedName>
        <fullName evidence="1">Uncharacterized protein</fullName>
    </submittedName>
</protein>
<accession>A0A813G3C5</accession>
<organism evidence="1 2">
    <name type="scientific">Polarella glacialis</name>
    <name type="common">Dinoflagellate</name>
    <dbReference type="NCBI Taxonomy" id="89957"/>
    <lineage>
        <taxon>Eukaryota</taxon>
        <taxon>Sar</taxon>
        <taxon>Alveolata</taxon>
        <taxon>Dinophyceae</taxon>
        <taxon>Suessiales</taxon>
        <taxon>Suessiaceae</taxon>
        <taxon>Polarella</taxon>
    </lineage>
</organism>
<evidence type="ECO:0000313" key="2">
    <source>
        <dbReference type="Proteomes" id="UP000654075"/>
    </source>
</evidence>
<dbReference type="Proteomes" id="UP000654075">
    <property type="component" value="Unassembled WGS sequence"/>
</dbReference>
<keyword evidence="2" id="KW-1185">Reference proteome</keyword>
<name>A0A813G3C5_POLGL</name>
<proteinExistence type="predicted"/>
<gene>
    <name evidence="1" type="ORF">PGLA1383_LOCUS38894</name>
</gene>
<dbReference type="EMBL" id="CAJNNV010027725">
    <property type="protein sequence ID" value="CAE8621374.1"/>
    <property type="molecule type" value="Genomic_DNA"/>
</dbReference>
<feature type="non-terminal residue" evidence="1">
    <location>
        <position position="1"/>
    </location>
</feature>
<comment type="caution">
    <text evidence="1">The sequence shown here is derived from an EMBL/GenBank/DDBJ whole genome shotgun (WGS) entry which is preliminary data.</text>
</comment>
<dbReference type="AlphaFoldDB" id="A0A813G3C5"/>